<keyword evidence="3 4" id="KW-0949">S-adenosyl-L-methionine</keyword>
<protein>
    <submittedName>
        <fullName evidence="7">23S rRNA (Uracil-5-)-methyltransferase RumA</fullName>
    </submittedName>
</protein>
<feature type="binding site" evidence="4">
    <location>
        <position position="294"/>
    </location>
    <ligand>
        <name>S-adenosyl-L-methionine</name>
        <dbReference type="ChEBI" id="CHEBI:59789"/>
    </ligand>
</feature>
<dbReference type="InterPro" id="IPR010280">
    <property type="entry name" value="U5_MeTrfase_fam"/>
</dbReference>
<gene>
    <name evidence="7" type="ORF">HNQ43_001251</name>
</gene>
<evidence type="ECO:0000256" key="1">
    <source>
        <dbReference type="ARBA" id="ARBA00022603"/>
    </source>
</evidence>
<evidence type="ECO:0000256" key="4">
    <source>
        <dbReference type="PROSITE-ProRule" id="PRU01024"/>
    </source>
</evidence>
<evidence type="ECO:0000256" key="5">
    <source>
        <dbReference type="PROSITE-ProRule" id="PRU10015"/>
    </source>
</evidence>
<dbReference type="Proteomes" id="UP000521313">
    <property type="component" value="Unassembled WGS sequence"/>
</dbReference>
<reference evidence="7 8" key="1">
    <citation type="submission" date="2020-08" db="EMBL/GenBank/DDBJ databases">
        <title>Genomic Encyclopedia of Type Strains, Phase IV (KMG-IV): sequencing the most valuable type-strain genomes for metagenomic binning, comparative biology and taxonomic classification.</title>
        <authorList>
            <person name="Goeker M."/>
        </authorList>
    </citation>
    <scope>NUCLEOTIDE SEQUENCE [LARGE SCALE GENOMIC DNA]</scope>
    <source>
        <strain evidence="7 8">DSM 26963</strain>
    </source>
</reference>
<dbReference type="SUPFAM" id="SSF50249">
    <property type="entry name" value="Nucleic acid-binding proteins"/>
    <property type="match status" value="1"/>
</dbReference>
<dbReference type="SUPFAM" id="SSF53335">
    <property type="entry name" value="S-adenosyl-L-methionine-dependent methyltransferases"/>
    <property type="match status" value="1"/>
</dbReference>
<comment type="similarity">
    <text evidence="4">Belongs to the class I-like SAM-binding methyltransferase superfamily. RNA M5U methyltransferase family.</text>
</comment>
<keyword evidence="1 4" id="KW-0489">Methyltransferase</keyword>
<sequence length="432" mass="49060">MKLNIKKWGINGEGIGFKDRKPVFVKGAIPEELVDVKIEKRFEHYSNACLIKVLKSSSYRRFSPCPHAQCDGCALMHVNYKGQCQMKASILKQALAKYANYNGKIEPLVKNNSVFGYRNSCKLPVQKRNGEIQTGMFKAGTQKFLPIDRCLVHEKELERVRSELLICLRKYNVPCLEGDGQGLRHIVIKEFEQKIQIILVSTPMHFSQSMIQDILNLENVCSVWQSIKIHDSVDIFGSQMNFLGGQRNMILHIDNLKLKLLPRSFFQLNTSQAKNLYRTVREWLEPCESLVEAYSGIGAMSLLCAPKAKQVYGIEWINDAVQNANANAKNNGFDHVYFKQGDAASLFSKIDKVDALIVDPPRSGLDSPMKKAILKKQPDQILYVSCNPSTLAKDIADLETVYAVERIRPFDMFSQTQHVETIVSLRRIQSKK</sequence>
<dbReference type="Gene3D" id="3.40.50.150">
    <property type="entry name" value="Vaccinia Virus protein VP39"/>
    <property type="match status" value="1"/>
</dbReference>
<evidence type="ECO:0000313" key="7">
    <source>
        <dbReference type="EMBL" id="MBB5185198.1"/>
    </source>
</evidence>
<feature type="binding site" evidence="4">
    <location>
        <position position="359"/>
    </location>
    <ligand>
        <name>S-adenosyl-L-methionine</name>
        <dbReference type="ChEBI" id="CHEBI:59789"/>
    </ligand>
</feature>
<dbReference type="PROSITE" id="PS01230">
    <property type="entry name" value="TRMA_1"/>
    <property type="match status" value="1"/>
</dbReference>
<proteinExistence type="inferred from homology"/>
<evidence type="ECO:0000313" key="8">
    <source>
        <dbReference type="Proteomes" id="UP000521313"/>
    </source>
</evidence>
<feature type="binding site" evidence="4">
    <location>
        <position position="315"/>
    </location>
    <ligand>
        <name>S-adenosyl-L-methionine</name>
        <dbReference type="ChEBI" id="CHEBI:59789"/>
    </ligand>
</feature>
<dbReference type="InterPro" id="IPR030390">
    <property type="entry name" value="MeTrfase_TrmA_AS"/>
</dbReference>
<dbReference type="GO" id="GO:0070475">
    <property type="term" value="P:rRNA base methylation"/>
    <property type="evidence" value="ECO:0007669"/>
    <property type="project" value="TreeGrafter"/>
</dbReference>
<dbReference type="RefSeq" id="WP_183375857.1">
    <property type="nucleotide sequence ID" value="NZ_JACHHD010000011.1"/>
</dbReference>
<dbReference type="EMBL" id="JACHHD010000011">
    <property type="protein sequence ID" value="MBB5185198.1"/>
    <property type="molecule type" value="Genomic_DNA"/>
</dbReference>
<dbReference type="PROSITE" id="PS50926">
    <property type="entry name" value="TRAM"/>
    <property type="match status" value="1"/>
</dbReference>
<feature type="domain" description="TRAM" evidence="6">
    <location>
        <begin position="1"/>
        <end position="52"/>
    </location>
</feature>
<feature type="active site" evidence="5">
    <location>
        <position position="386"/>
    </location>
</feature>
<keyword evidence="2 4" id="KW-0808">Transferase</keyword>
<dbReference type="InterPro" id="IPR012340">
    <property type="entry name" value="NA-bd_OB-fold"/>
</dbReference>
<dbReference type="InterPro" id="IPR029063">
    <property type="entry name" value="SAM-dependent_MTases_sf"/>
</dbReference>
<comment type="caution">
    <text evidence="7">The sequence shown here is derived from an EMBL/GenBank/DDBJ whole genome shotgun (WGS) entry which is preliminary data.</text>
</comment>
<dbReference type="GO" id="GO:0070041">
    <property type="term" value="F:rRNA (uridine-C5-)-methyltransferase activity"/>
    <property type="evidence" value="ECO:0007669"/>
    <property type="project" value="TreeGrafter"/>
</dbReference>
<feature type="binding site" evidence="4">
    <location>
        <position position="267"/>
    </location>
    <ligand>
        <name>S-adenosyl-L-methionine</name>
        <dbReference type="ChEBI" id="CHEBI:59789"/>
    </ligand>
</feature>
<name>A0A7W8FXD6_9FIRM</name>
<dbReference type="AlphaFoldDB" id="A0A7W8FXD6"/>
<dbReference type="InterPro" id="IPR002792">
    <property type="entry name" value="TRAM_dom"/>
</dbReference>
<dbReference type="PANTHER" id="PTHR11061:SF30">
    <property type="entry name" value="TRNA (URACIL(54)-C(5))-METHYLTRANSFERASE"/>
    <property type="match status" value="1"/>
</dbReference>
<evidence type="ECO:0000259" key="6">
    <source>
        <dbReference type="PROSITE" id="PS50926"/>
    </source>
</evidence>
<dbReference type="Gene3D" id="2.40.50.1070">
    <property type="match status" value="1"/>
</dbReference>
<dbReference type="NCBIfam" id="TIGR00479">
    <property type="entry name" value="rumA"/>
    <property type="match status" value="1"/>
</dbReference>
<organism evidence="7 8">
    <name type="scientific">Faecalicoccus acidiformans</name>
    <dbReference type="NCBI Taxonomy" id="915173"/>
    <lineage>
        <taxon>Bacteria</taxon>
        <taxon>Bacillati</taxon>
        <taxon>Bacillota</taxon>
        <taxon>Erysipelotrichia</taxon>
        <taxon>Erysipelotrichales</taxon>
        <taxon>Erysipelotrichaceae</taxon>
        <taxon>Faecalicoccus</taxon>
    </lineage>
</organism>
<accession>A0A7W8FXD6</accession>
<feature type="active site" description="Nucleophile" evidence="4">
    <location>
        <position position="386"/>
    </location>
</feature>
<dbReference type="PROSITE" id="PS51687">
    <property type="entry name" value="SAM_MT_RNA_M5U"/>
    <property type="match status" value="1"/>
</dbReference>
<evidence type="ECO:0000256" key="3">
    <source>
        <dbReference type="ARBA" id="ARBA00022691"/>
    </source>
</evidence>
<dbReference type="Gene3D" id="2.40.50.140">
    <property type="entry name" value="Nucleic acid-binding proteins"/>
    <property type="match status" value="1"/>
</dbReference>
<evidence type="ECO:0000256" key="2">
    <source>
        <dbReference type="ARBA" id="ARBA00022679"/>
    </source>
</evidence>
<dbReference type="Pfam" id="PF05958">
    <property type="entry name" value="tRNA_U5-meth_tr"/>
    <property type="match status" value="1"/>
</dbReference>
<dbReference type="PANTHER" id="PTHR11061">
    <property type="entry name" value="RNA M5U METHYLTRANSFERASE"/>
    <property type="match status" value="1"/>
</dbReference>